<dbReference type="InterPro" id="IPR029045">
    <property type="entry name" value="ClpP/crotonase-like_dom_sf"/>
</dbReference>
<proteinExistence type="predicted"/>
<keyword evidence="1" id="KW-0732">Signal</keyword>
<dbReference type="RefSeq" id="WP_205094840.1">
    <property type="nucleotide sequence ID" value="NZ_JACLYZ010000006.1"/>
</dbReference>
<accession>A0ABS2DY15</accession>
<evidence type="ECO:0000259" key="2">
    <source>
        <dbReference type="Pfam" id="PF03572"/>
    </source>
</evidence>
<dbReference type="Proteomes" id="UP000766986">
    <property type="component" value="Unassembled WGS sequence"/>
</dbReference>
<protein>
    <submittedName>
        <fullName evidence="3">Peptidase S41</fullName>
    </submittedName>
</protein>
<keyword evidence="4" id="KW-1185">Reference proteome</keyword>
<dbReference type="SUPFAM" id="SSF52096">
    <property type="entry name" value="ClpP/crotonase"/>
    <property type="match status" value="1"/>
</dbReference>
<feature type="domain" description="Tail specific protease" evidence="2">
    <location>
        <begin position="151"/>
        <end position="339"/>
    </location>
</feature>
<reference evidence="3 4" key="1">
    <citation type="journal article" date="2021" name="Sci. Rep.">
        <title>The distribution of antibiotic resistance genes in chicken gut microbiota commensals.</title>
        <authorList>
            <person name="Juricova H."/>
            <person name="Matiasovicova J."/>
            <person name="Kubasova T."/>
            <person name="Cejkova D."/>
            <person name="Rychlik I."/>
        </authorList>
    </citation>
    <scope>NUCLEOTIDE SEQUENCE [LARGE SCALE GENOMIC DNA]</scope>
    <source>
        <strain evidence="3 4">An772</strain>
    </source>
</reference>
<feature type="signal peptide" evidence="1">
    <location>
        <begin position="1"/>
        <end position="29"/>
    </location>
</feature>
<sequence length="370" mass="42068">MKNTSKLQNKTFKLLFFCALLFFVHTSVAGQEKISSNADLAEFDFGVRELETNYAGFPTFVTEQTRDQYEALKARCRQQVDKQGRKSWEALGELYAWFGDFHLRAGGYSQPYMRKIPTYEEMKEYNPTKTFRKVTDHTFLIRFPSCMGDDPTLEWVHQSIDAYLTSGCENLIIDIRGNGGGTDDIFNPYEKLLYDRKGYVDGVEIRNTPAHIAEIADIELDWLQQVVETMKKSQDAFVAMTPRQVDIAYDTISPLPRRAALMIDGQVASAGEQMVLNLRSCSQRTTIYGRDNTKGCLDYSNCRGVNLPQSGITLYIPMTRSCRLPDNGVDRTGIAPDVRIPLPLPETLTDNVDTWTLWVAKELEKEPDSL</sequence>
<evidence type="ECO:0000313" key="4">
    <source>
        <dbReference type="Proteomes" id="UP000766986"/>
    </source>
</evidence>
<organism evidence="3 4">
    <name type="scientific">Mediterranea massiliensis</name>
    <dbReference type="NCBI Taxonomy" id="1841865"/>
    <lineage>
        <taxon>Bacteria</taxon>
        <taxon>Pseudomonadati</taxon>
        <taxon>Bacteroidota</taxon>
        <taxon>Bacteroidia</taxon>
        <taxon>Bacteroidales</taxon>
        <taxon>Bacteroidaceae</taxon>
        <taxon>Mediterranea</taxon>
    </lineage>
</organism>
<name>A0ABS2DY15_9BACT</name>
<dbReference type="EMBL" id="JACLYZ010000006">
    <property type="protein sequence ID" value="MBM6734400.1"/>
    <property type="molecule type" value="Genomic_DNA"/>
</dbReference>
<dbReference type="Gene3D" id="3.90.226.10">
    <property type="entry name" value="2-enoyl-CoA Hydratase, Chain A, domain 1"/>
    <property type="match status" value="1"/>
</dbReference>
<gene>
    <name evidence="3" type="ORF">H7U35_04035</name>
</gene>
<dbReference type="Pfam" id="PF03572">
    <property type="entry name" value="Peptidase_S41"/>
    <property type="match status" value="1"/>
</dbReference>
<evidence type="ECO:0000313" key="3">
    <source>
        <dbReference type="EMBL" id="MBM6734400.1"/>
    </source>
</evidence>
<comment type="caution">
    <text evidence="3">The sequence shown here is derived from an EMBL/GenBank/DDBJ whole genome shotgun (WGS) entry which is preliminary data.</text>
</comment>
<dbReference type="InterPro" id="IPR005151">
    <property type="entry name" value="Tail-specific_protease"/>
</dbReference>
<evidence type="ECO:0000256" key="1">
    <source>
        <dbReference type="SAM" id="SignalP"/>
    </source>
</evidence>
<feature type="chain" id="PRO_5046896836" evidence="1">
    <location>
        <begin position="30"/>
        <end position="370"/>
    </location>
</feature>